<comment type="cofactor">
    <cofactor evidence="1">
        <name>FAD</name>
        <dbReference type="ChEBI" id="CHEBI:57692"/>
    </cofactor>
</comment>
<evidence type="ECO:0000313" key="7">
    <source>
        <dbReference type="EMBL" id="CAE0321319.1"/>
    </source>
</evidence>
<reference evidence="7" key="1">
    <citation type="submission" date="2021-01" db="EMBL/GenBank/DDBJ databases">
        <authorList>
            <person name="Corre E."/>
            <person name="Pelletier E."/>
            <person name="Niang G."/>
            <person name="Scheremetjew M."/>
            <person name="Finn R."/>
            <person name="Kale V."/>
            <person name="Holt S."/>
            <person name="Cochrane G."/>
            <person name="Meng A."/>
            <person name="Brown T."/>
            <person name="Cohen L."/>
        </authorList>
    </citation>
    <scope>NUCLEOTIDE SEQUENCE</scope>
    <source>
        <strain evidence="7">S3</strain>
    </source>
</reference>
<dbReference type="PANTHER" id="PTHR42737:SF2">
    <property type="entry name" value="GLUTATHIONE REDUCTASE"/>
    <property type="match status" value="1"/>
</dbReference>
<sequence>MGLTKIGVDLAPSKKVQGRQEEPERTNIDHIYAVGDVLEGAPELMPVALKAGKHLATRIHDRMIGEKSEEDILKNSKMNYDLIPSTVFTPTEYSFVGMTEGEAIAKFGEDDIEVYHRQITPLQFSIVQDSLKYAYMKVVCQISAEEKVLGIHYFGPGADEVIGGYGVAMKLGLQKKHLDDSIGIHPSTSEDLFNLDVTKRSGDNYAKTEC</sequence>
<dbReference type="Pfam" id="PF02852">
    <property type="entry name" value="Pyr_redox_dim"/>
    <property type="match status" value="1"/>
</dbReference>
<comment type="similarity">
    <text evidence="2">Belongs to the class-I pyridine nucleotide-disulfide oxidoreductase family.</text>
</comment>
<keyword evidence="3" id="KW-0560">Oxidoreductase</keyword>
<dbReference type="SUPFAM" id="SSF51905">
    <property type="entry name" value="FAD/NAD(P)-binding domain"/>
    <property type="match status" value="1"/>
</dbReference>
<dbReference type="GO" id="GO:0006749">
    <property type="term" value="P:glutathione metabolic process"/>
    <property type="evidence" value="ECO:0007669"/>
    <property type="project" value="TreeGrafter"/>
</dbReference>
<dbReference type="InterPro" id="IPR004099">
    <property type="entry name" value="Pyr_nucl-diS_OxRdtase_dimer"/>
</dbReference>
<feature type="domain" description="Pyridine nucleotide-disulphide oxidoreductase dimerisation" evidence="6">
    <location>
        <begin position="83"/>
        <end position="192"/>
    </location>
</feature>
<evidence type="ECO:0000256" key="3">
    <source>
        <dbReference type="ARBA" id="ARBA00023002"/>
    </source>
</evidence>
<dbReference type="GO" id="GO:0004362">
    <property type="term" value="F:glutathione-disulfide reductase (NADPH) activity"/>
    <property type="evidence" value="ECO:0007669"/>
    <property type="project" value="TreeGrafter"/>
</dbReference>
<evidence type="ECO:0000259" key="6">
    <source>
        <dbReference type="Pfam" id="PF02852"/>
    </source>
</evidence>
<evidence type="ECO:0000256" key="1">
    <source>
        <dbReference type="ARBA" id="ARBA00001974"/>
    </source>
</evidence>
<dbReference type="InterPro" id="IPR016156">
    <property type="entry name" value="FAD/NAD-linked_Rdtase_dimer_sf"/>
</dbReference>
<dbReference type="PANTHER" id="PTHR42737">
    <property type="entry name" value="GLUTATHIONE REDUCTASE"/>
    <property type="match status" value="1"/>
</dbReference>
<dbReference type="GO" id="GO:0045454">
    <property type="term" value="P:cell redox homeostasis"/>
    <property type="evidence" value="ECO:0007669"/>
    <property type="project" value="InterPro"/>
</dbReference>
<dbReference type="GO" id="GO:0005829">
    <property type="term" value="C:cytosol"/>
    <property type="evidence" value="ECO:0007669"/>
    <property type="project" value="TreeGrafter"/>
</dbReference>
<dbReference type="AlphaFoldDB" id="A0A7S3IFD6"/>
<dbReference type="Gene3D" id="3.30.390.30">
    <property type="match status" value="1"/>
</dbReference>
<gene>
    <name evidence="7" type="ORF">SINC0208_LOCUS1900</name>
</gene>
<dbReference type="InterPro" id="IPR046952">
    <property type="entry name" value="GSHR/TRXR-like"/>
</dbReference>
<evidence type="ECO:0000256" key="2">
    <source>
        <dbReference type="ARBA" id="ARBA00007532"/>
    </source>
</evidence>
<name>A0A7S3IFD6_9SPIT</name>
<evidence type="ECO:0000256" key="4">
    <source>
        <dbReference type="ARBA" id="ARBA00023157"/>
    </source>
</evidence>
<dbReference type="GO" id="GO:0050660">
    <property type="term" value="F:flavin adenine dinucleotide binding"/>
    <property type="evidence" value="ECO:0007669"/>
    <property type="project" value="InterPro"/>
</dbReference>
<evidence type="ECO:0000256" key="5">
    <source>
        <dbReference type="ARBA" id="ARBA00023284"/>
    </source>
</evidence>
<proteinExistence type="inferred from homology"/>
<protein>
    <recommendedName>
        <fullName evidence="6">Pyridine nucleotide-disulphide oxidoreductase dimerisation domain-containing protein</fullName>
    </recommendedName>
</protein>
<dbReference type="InterPro" id="IPR036188">
    <property type="entry name" value="FAD/NAD-bd_sf"/>
</dbReference>
<keyword evidence="5" id="KW-0676">Redox-active center</keyword>
<dbReference type="EMBL" id="HBIH01004425">
    <property type="protein sequence ID" value="CAE0321319.1"/>
    <property type="molecule type" value="Transcribed_RNA"/>
</dbReference>
<dbReference type="GO" id="GO:0005739">
    <property type="term" value="C:mitochondrion"/>
    <property type="evidence" value="ECO:0007669"/>
    <property type="project" value="TreeGrafter"/>
</dbReference>
<dbReference type="GO" id="GO:0034599">
    <property type="term" value="P:cellular response to oxidative stress"/>
    <property type="evidence" value="ECO:0007669"/>
    <property type="project" value="TreeGrafter"/>
</dbReference>
<accession>A0A7S3IFD6</accession>
<dbReference type="SUPFAM" id="SSF55424">
    <property type="entry name" value="FAD/NAD-linked reductases, dimerisation (C-terminal) domain"/>
    <property type="match status" value="1"/>
</dbReference>
<keyword evidence="4" id="KW-1015">Disulfide bond</keyword>
<organism evidence="7">
    <name type="scientific">Strombidium inclinatum</name>
    <dbReference type="NCBI Taxonomy" id="197538"/>
    <lineage>
        <taxon>Eukaryota</taxon>
        <taxon>Sar</taxon>
        <taxon>Alveolata</taxon>
        <taxon>Ciliophora</taxon>
        <taxon>Intramacronucleata</taxon>
        <taxon>Spirotrichea</taxon>
        <taxon>Oligotrichia</taxon>
        <taxon>Strombidiidae</taxon>
        <taxon>Strombidium</taxon>
    </lineage>
</organism>
<dbReference type="Gene3D" id="3.50.50.60">
    <property type="entry name" value="FAD/NAD(P)-binding domain"/>
    <property type="match status" value="1"/>
</dbReference>